<organism evidence="2 3">
    <name type="scientific">Roseovarius mucosus</name>
    <dbReference type="NCBI Taxonomy" id="215743"/>
    <lineage>
        <taxon>Bacteria</taxon>
        <taxon>Pseudomonadati</taxon>
        <taxon>Pseudomonadota</taxon>
        <taxon>Alphaproteobacteria</taxon>
        <taxon>Rhodobacterales</taxon>
        <taxon>Roseobacteraceae</taxon>
        <taxon>Roseovarius</taxon>
    </lineage>
</organism>
<dbReference type="InterPro" id="IPR011990">
    <property type="entry name" value="TPR-like_helical_dom_sf"/>
</dbReference>
<evidence type="ECO:0000313" key="2">
    <source>
        <dbReference type="EMBL" id="ARE84866.1"/>
    </source>
</evidence>
<dbReference type="SUPFAM" id="SSF48452">
    <property type="entry name" value="TPR-like"/>
    <property type="match status" value="1"/>
</dbReference>
<evidence type="ECO:0000259" key="1">
    <source>
        <dbReference type="Pfam" id="PF00534"/>
    </source>
</evidence>
<dbReference type="Pfam" id="PF13692">
    <property type="entry name" value="Glyco_trans_1_4"/>
    <property type="match status" value="1"/>
</dbReference>
<dbReference type="Pfam" id="PF14559">
    <property type="entry name" value="TPR_19"/>
    <property type="match status" value="1"/>
</dbReference>
<evidence type="ECO:0000313" key="3">
    <source>
        <dbReference type="Proteomes" id="UP000192273"/>
    </source>
</evidence>
<dbReference type="OrthoDB" id="9769600at2"/>
<keyword evidence="2" id="KW-0328">Glycosyltransferase</keyword>
<dbReference type="RefSeq" id="WP_081508063.1">
    <property type="nucleotide sequence ID" value="NZ_CP020474.1"/>
</dbReference>
<dbReference type="Proteomes" id="UP000192273">
    <property type="component" value="Chromosome"/>
</dbReference>
<dbReference type="Gene3D" id="3.40.50.2000">
    <property type="entry name" value="Glycogen Phosphorylase B"/>
    <property type="match status" value="2"/>
</dbReference>
<name>A0A1V0RT44_9RHOB</name>
<dbReference type="PANTHER" id="PTHR12526:SF630">
    <property type="entry name" value="GLYCOSYLTRANSFERASE"/>
    <property type="match status" value="1"/>
</dbReference>
<accession>A0A1V0RT44</accession>
<dbReference type="SUPFAM" id="SSF53756">
    <property type="entry name" value="UDP-Glycosyltransferase/glycogen phosphorylase"/>
    <property type="match status" value="2"/>
</dbReference>
<reference evidence="2 3" key="1">
    <citation type="submission" date="2017-03" db="EMBL/GenBank/DDBJ databases">
        <title>Genome Sequence of Roseovarius mucosus strain SMR3 Isolated from a culture of the Diatom Skeletonema marinoi.</title>
        <authorList>
            <person name="Topel M."/>
            <person name="Pinder M."/>
            <person name="Johansson O.N."/>
            <person name="Kourtchenko O."/>
            <person name="Godhe A."/>
            <person name="Clarke A.K."/>
        </authorList>
    </citation>
    <scope>NUCLEOTIDE SEQUENCE [LARGE SCALE GENOMIC DNA]</scope>
    <source>
        <strain evidence="2 3">SMR3</strain>
    </source>
</reference>
<feature type="domain" description="Glycosyl transferase family 1" evidence="1">
    <location>
        <begin position="360"/>
        <end position="491"/>
    </location>
</feature>
<dbReference type="EMBL" id="CP020474">
    <property type="protein sequence ID" value="ARE84866.1"/>
    <property type="molecule type" value="Genomic_DNA"/>
</dbReference>
<dbReference type="InterPro" id="IPR001296">
    <property type="entry name" value="Glyco_trans_1"/>
</dbReference>
<dbReference type="EC" id="2.4.-.-" evidence="2"/>
<dbReference type="AlphaFoldDB" id="A0A1V0RT44"/>
<dbReference type="Gene3D" id="1.25.40.10">
    <property type="entry name" value="Tetratricopeptide repeat domain"/>
    <property type="match status" value="1"/>
</dbReference>
<dbReference type="Pfam" id="PF00534">
    <property type="entry name" value="Glycos_transf_1"/>
    <property type="match status" value="1"/>
</dbReference>
<proteinExistence type="predicted"/>
<keyword evidence="3" id="KW-1185">Reference proteome</keyword>
<protein>
    <submittedName>
        <fullName evidence="2">Putative teichuronic acid biosynthesis glycosyltransferase TuaH</fullName>
        <ecNumber evidence="2">2.4.-.-</ecNumber>
    </submittedName>
</protein>
<dbReference type="PANTHER" id="PTHR12526">
    <property type="entry name" value="GLYCOSYLTRANSFERASE"/>
    <property type="match status" value="1"/>
</dbReference>
<dbReference type="KEGG" id="rmm:ROSMUCSMR3_03405"/>
<dbReference type="GO" id="GO:0016757">
    <property type="term" value="F:glycosyltransferase activity"/>
    <property type="evidence" value="ECO:0007669"/>
    <property type="project" value="UniProtKB-KW"/>
</dbReference>
<sequence>MTDHIANVGFDHQSAPRLATLVQDAEALFKAERFVEAMAVFETAAQLHPPHSTVLIRLAGLSTRMGQLDKARAYLSVLRERFPDFQWTPMVEGDLAMARLDYARAIALYREAQTRMPDKAAIKTRLDEAVAEHAREFSWNAPVEIEIWPASGPSTFLEAAPQDRVLVVSWDLGHNVAGRGITMAETICDTRPTAMAGPLFPTYGDALWSPLAEADRRVPIAGWRAPHFRHFLEGALKLVKTWPAATVWVSKPRFPGLLIGLLYREILGARIICDLDDDELAFVKGSAPRDFNSFLAEFNPQDWDRPHGRTWTELGMGILPFVDAVTSCNPVLASRNTATLVRHGRSQIAAQNAMARRDATRSELGYTPSDRVVLFLGTPRRHKGLVELAHAVVALNRPDVELCIVGSVADPDMERELSAIPGLKLRRIGAQPFSRVLDLNAVADVVVLLQDHDSPITQSQTPAKLTDAIAVGTPVLVTEAGPVADVIASGAAMAIRKGDVLVRRLEAALAADRQSGHAHPFFANEMSYEANRPRALQAIAAAHAAPPRVYPDMPGLLSFLHREMPGVLSSDIGTLTAPWLAHATAPAPLVDPDQPINVVFFWKQNDSGLYGRRQDMLLHELSLRPEVGRILHIDAPFPVTDLRVHTNPMRAPVNAEGPIIAATTLARMTGLADEGNIHRRSFLIGTPGQTMLGRPVHSHESFPNAVEAWMDDLDMRTNCIAWVCPVVQGFEQVQQRLRFPFVIGDYIDDQRCWPMSEQRRRKIEQNYRFMAQTVDVAITNCAAMQEALKQESLAPLLVPNGIDMRAEMPVAAPEITRLGGPVIGYCGNMDDRFDFELVEALAQARPQWQIVLIGKLSRPAHRERMTALPNVHLLGIRPYDQARACIAGFDVAIVPHERSDLSDRMNPLKVYVYRALGLPVVATDIANLDDLRDDLTIAEGADGFVTAIEAALVRVAKQGRRFLPTDLRASLSWQNRMDTIWSEVDQRLRSKMSGSV</sequence>
<keyword evidence="2" id="KW-0808">Transferase</keyword>
<gene>
    <name evidence="2" type="primary">tuaH</name>
    <name evidence="2" type="ORF">ROSMUCSMR3_03405</name>
</gene>